<evidence type="ECO:0000313" key="1">
    <source>
        <dbReference type="EMBL" id="GAJ21719.1"/>
    </source>
</evidence>
<feature type="non-terminal residue" evidence="1">
    <location>
        <position position="1"/>
    </location>
</feature>
<accession>X1UW73</accession>
<comment type="caution">
    <text evidence="1">The sequence shown here is derived from an EMBL/GenBank/DDBJ whole genome shotgun (WGS) entry which is preliminary data.</text>
</comment>
<protein>
    <recommendedName>
        <fullName evidence="2">Dockerin domain-containing protein</fullName>
    </recommendedName>
</protein>
<sequence>RRGDFDKNHIVDADDLEYIQFMIQNIADSDMTESQWRELIEDVKRADLDGDETITENDRAILEDIERYLVDVDGNGVVGDDLYYWDEQDERLRKYEMGSTPENDDNYGTPDDIDKIRLIMANQKYLAYGFTDGQVGLADIADENGIYAIDVQTEDKDGFIDTHDFWAYQQALEYA</sequence>
<reference evidence="1" key="1">
    <citation type="journal article" date="2014" name="Front. Microbiol.">
        <title>High frequency of phylogenetically diverse reductive dehalogenase-homologous genes in deep subseafloor sedimentary metagenomes.</title>
        <authorList>
            <person name="Kawai M."/>
            <person name="Futagami T."/>
            <person name="Toyoda A."/>
            <person name="Takaki Y."/>
            <person name="Nishi S."/>
            <person name="Hori S."/>
            <person name="Arai W."/>
            <person name="Tsubouchi T."/>
            <person name="Morono Y."/>
            <person name="Uchiyama I."/>
            <person name="Ito T."/>
            <person name="Fujiyama A."/>
            <person name="Inagaki F."/>
            <person name="Takami H."/>
        </authorList>
    </citation>
    <scope>NUCLEOTIDE SEQUENCE</scope>
    <source>
        <strain evidence="1">Expedition CK06-06</strain>
    </source>
</reference>
<dbReference type="Gene3D" id="1.10.1330.10">
    <property type="entry name" value="Dockerin domain"/>
    <property type="match status" value="1"/>
</dbReference>
<feature type="non-terminal residue" evidence="1">
    <location>
        <position position="175"/>
    </location>
</feature>
<organism evidence="1">
    <name type="scientific">marine sediment metagenome</name>
    <dbReference type="NCBI Taxonomy" id="412755"/>
    <lineage>
        <taxon>unclassified sequences</taxon>
        <taxon>metagenomes</taxon>
        <taxon>ecological metagenomes</taxon>
    </lineage>
</organism>
<dbReference type="AlphaFoldDB" id="X1UW73"/>
<dbReference type="GO" id="GO:0000272">
    <property type="term" value="P:polysaccharide catabolic process"/>
    <property type="evidence" value="ECO:0007669"/>
    <property type="project" value="InterPro"/>
</dbReference>
<evidence type="ECO:0008006" key="2">
    <source>
        <dbReference type="Google" id="ProtNLM"/>
    </source>
</evidence>
<proteinExistence type="predicted"/>
<dbReference type="EMBL" id="BARW01038287">
    <property type="protein sequence ID" value="GAJ21719.1"/>
    <property type="molecule type" value="Genomic_DNA"/>
</dbReference>
<name>X1UW73_9ZZZZ</name>
<gene>
    <name evidence="1" type="ORF">S12H4_58813</name>
</gene>
<dbReference type="InterPro" id="IPR036439">
    <property type="entry name" value="Dockerin_dom_sf"/>
</dbReference>